<reference evidence="1 2" key="1">
    <citation type="submission" date="2018-06" db="EMBL/GenBank/DDBJ databases">
        <title>Genomic Encyclopedia of Type Strains, Phase IV (KMG-IV): sequencing the most valuable type-strain genomes for metagenomic binning, comparative biology and taxonomic classification.</title>
        <authorList>
            <person name="Goeker M."/>
        </authorList>
    </citation>
    <scope>NUCLEOTIDE SEQUENCE [LARGE SCALE GENOMIC DNA]</scope>
    <source>
        <strain evidence="1 2">DSM 44599</strain>
    </source>
</reference>
<evidence type="ECO:0000313" key="2">
    <source>
        <dbReference type="Proteomes" id="UP000252586"/>
    </source>
</evidence>
<dbReference type="EMBL" id="QNRE01000010">
    <property type="protein sequence ID" value="RBO87812.1"/>
    <property type="molecule type" value="Genomic_DNA"/>
</dbReference>
<keyword evidence="2" id="KW-1185">Reference proteome</keyword>
<dbReference type="AlphaFoldDB" id="A0A366DCN0"/>
<dbReference type="Pfam" id="PF13826">
    <property type="entry name" value="Monooxy_af470-like"/>
    <property type="match status" value="1"/>
</dbReference>
<proteinExistence type="predicted"/>
<comment type="caution">
    <text evidence="1">The sequence shown here is derived from an EMBL/GenBank/DDBJ whole genome shotgun (WGS) entry which is preliminary data.</text>
</comment>
<protein>
    <submittedName>
        <fullName evidence="1">Uncharacterized protein DUF4188</fullName>
    </submittedName>
</protein>
<dbReference type="Proteomes" id="UP000252586">
    <property type="component" value="Unassembled WGS sequence"/>
</dbReference>
<sequence>MTVDLTATPDAVVLYLGIKAVRPSGYGHIIKMRAQLRELAAHPPDGMLAHEDFYWSFLPLHVGFRQFWRDPDSLDRYAHTGEHRDWWRRFLGDPKRSTAAWHEAYFISGGVDLLYTDMDNTVGWARFAPTTVARGQSYSSRGRAGLAAPGVAEPEIAETSFYDGSDLEGGPA</sequence>
<accession>A0A366DCN0</accession>
<evidence type="ECO:0000313" key="1">
    <source>
        <dbReference type="EMBL" id="RBO87812.1"/>
    </source>
</evidence>
<dbReference type="STRING" id="1210090.GCA_001613185_04758"/>
<name>A0A366DCN0_9NOCA</name>
<dbReference type="InterPro" id="IPR025444">
    <property type="entry name" value="Monooxy_af470"/>
</dbReference>
<organism evidence="1 2">
    <name type="scientific">Nocardia puris</name>
    <dbReference type="NCBI Taxonomy" id="208602"/>
    <lineage>
        <taxon>Bacteria</taxon>
        <taxon>Bacillati</taxon>
        <taxon>Actinomycetota</taxon>
        <taxon>Actinomycetes</taxon>
        <taxon>Mycobacteriales</taxon>
        <taxon>Nocardiaceae</taxon>
        <taxon>Nocardia</taxon>
    </lineage>
</organism>
<gene>
    <name evidence="1" type="ORF">DFR74_11066</name>
</gene>